<dbReference type="UniPathway" id="UPA00124"/>
<dbReference type="PANTHER" id="PTHR21047">
    <property type="entry name" value="DTDP-6-DEOXY-D-GLUCOSE-3,5 EPIMERASE"/>
    <property type="match status" value="1"/>
</dbReference>
<dbReference type="Gene3D" id="2.60.120.10">
    <property type="entry name" value="Jelly Rolls"/>
    <property type="match status" value="1"/>
</dbReference>
<dbReference type="InterPro" id="IPR011051">
    <property type="entry name" value="RmlC_Cupin_sf"/>
</dbReference>
<feature type="site" description="Participates in a stacking interaction with the thymidine ring of dTDP-4-oxo-6-deoxyglucose" evidence="6">
    <location>
        <position position="158"/>
    </location>
</feature>
<evidence type="ECO:0000256" key="5">
    <source>
        <dbReference type="PIRSR" id="PIRSR600888-1"/>
    </source>
</evidence>
<name>A0A6J4IRL2_9PROT</name>
<evidence type="ECO:0000256" key="7">
    <source>
        <dbReference type="RuleBase" id="RU364069"/>
    </source>
</evidence>
<evidence type="ECO:0000256" key="1">
    <source>
        <dbReference type="ARBA" id="ARBA00001298"/>
    </source>
</evidence>
<comment type="pathway">
    <text evidence="7">Carbohydrate biosynthesis; dTDP-L-rhamnose biosynthesis.</text>
</comment>
<dbReference type="GO" id="GO:0019305">
    <property type="term" value="P:dTDP-rhamnose biosynthetic process"/>
    <property type="evidence" value="ECO:0007669"/>
    <property type="project" value="UniProtKB-UniRule"/>
</dbReference>
<evidence type="ECO:0000256" key="2">
    <source>
        <dbReference type="ARBA" id="ARBA00001997"/>
    </source>
</evidence>
<dbReference type="CDD" id="cd00438">
    <property type="entry name" value="cupin_RmlC"/>
    <property type="match status" value="1"/>
</dbReference>
<sequence length="204" mass="22047">MVLSLKPIDPVLDPAPASGNFAALRFGIAGPMLVMARSFSDARGTFTETYSQRDFAALGVPDCFVQDNQSRSAAAGTVRGLHFQAPPRAQAKLVRVLSGSILDILVDLRRSSGSYGRHLAIGLDAVEGHQLYVPPGFAHGFCTLEPNTTVAYKVSAPFTPELDRCLAWDDPDLALPWPFGPAQAVLSDRDRRAPKLRDLPPCFD</sequence>
<feature type="active site" description="Proton acceptor" evidence="5">
    <location>
        <position position="82"/>
    </location>
</feature>
<dbReference type="AlphaFoldDB" id="A0A6J4IRL2"/>
<comment type="function">
    <text evidence="2 7">Catalyzes the epimerization of the C3' and C5'positions of dTDP-6-deoxy-D-xylo-4-hexulose, forming dTDP-6-deoxy-L-lyxo-4-hexulose.</text>
</comment>
<keyword evidence="7 8" id="KW-0413">Isomerase</keyword>
<dbReference type="GO" id="GO:0000271">
    <property type="term" value="P:polysaccharide biosynthetic process"/>
    <property type="evidence" value="ECO:0007669"/>
    <property type="project" value="TreeGrafter"/>
</dbReference>
<dbReference type="GO" id="GO:0008830">
    <property type="term" value="F:dTDP-4-dehydrorhamnose 3,5-epimerase activity"/>
    <property type="evidence" value="ECO:0007669"/>
    <property type="project" value="UniProtKB-UniRule"/>
</dbReference>
<dbReference type="Pfam" id="PF00908">
    <property type="entry name" value="dTDP_sugar_isom"/>
    <property type="match status" value="1"/>
</dbReference>
<dbReference type="GO" id="GO:0005829">
    <property type="term" value="C:cytosol"/>
    <property type="evidence" value="ECO:0007669"/>
    <property type="project" value="TreeGrafter"/>
</dbReference>
<feature type="active site" description="Proton donor" evidence="5">
    <location>
        <position position="152"/>
    </location>
</feature>
<comment type="subunit">
    <text evidence="7">Homodimer.</text>
</comment>
<dbReference type="EMBL" id="CADCTL010000170">
    <property type="protein sequence ID" value="CAA9257280.1"/>
    <property type="molecule type" value="Genomic_DNA"/>
</dbReference>
<dbReference type="SUPFAM" id="SSF51182">
    <property type="entry name" value="RmlC-like cupins"/>
    <property type="match status" value="1"/>
</dbReference>
<comment type="similarity">
    <text evidence="7">Belongs to the dTDP-4-dehydrorhamnose 3,5-epimerase family.</text>
</comment>
<gene>
    <name evidence="8" type="ORF">AVDCRST_MAG04-2379</name>
</gene>
<dbReference type="InterPro" id="IPR014710">
    <property type="entry name" value="RmlC-like_jellyroll"/>
</dbReference>
<evidence type="ECO:0000256" key="6">
    <source>
        <dbReference type="PIRSR" id="PIRSR600888-3"/>
    </source>
</evidence>
<accession>A0A6J4IRL2</accession>
<dbReference type="NCBIfam" id="TIGR01221">
    <property type="entry name" value="rmlC"/>
    <property type="match status" value="1"/>
</dbReference>
<protein>
    <recommendedName>
        <fullName evidence="4 7">dTDP-4-dehydrorhamnose 3,5-epimerase</fullName>
        <ecNumber evidence="3 7">5.1.3.13</ecNumber>
    </recommendedName>
    <alternativeName>
        <fullName evidence="7">Thymidine diphospho-4-keto-rhamnose 3,5-epimerase</fullName>
    </alternativeName>
</protein>
<proteinExistence type="inferred from homology"/>
<comment type="catalytic activity">
    <reaction evidence="1 7">
        <text>dTDP-4-dehydro-6-deoxy-alpha-D-glucose = dTDP-4-dehydro-beta-L-rhamnose</text>
        <dbReference type="Rhea" id="RHEA:16969"/>
        <dbReference type="ChEBI" id="CHEBI:57649"/>
        <dbReference type="ChEBI" id="CHEBI:62830"/>
        <dbReference type="EC" id="5.1.3.13"/>
    </reaction>
</comment>
<dbReference type="EC" id="5.1.3.13" evidence="3 7"/>
<dbReference type="PANTHER" id="PTHR21047:SF2">
    <property type="entry name" value="THYMIDINE DIPHOSPHO-4-KETO-RHAMNOSE 3,5-EPIMERASE"/>
    <property type="match status" value="1"/>
</dbReference>
<evidence type="ECO:0000313" key="8">
    <source>
        <dbReference type="EMBL" id="CAA9257280.1"/>
    </source>
</evidence>
<evidence type="ECO:0000256" key="4">
    <source>
        <dbReference type="ARBA" id="ARBA00019595"/>
    </source>
</evidence>
<dbReference type="InterPro" id="IPR000888">
    <property type="entry name" value="RmlC-like"/>
</dbReference>
<evidence type="ECO:0000256" key="3">
    <source>
        <dbReference type="ARBA" id="ARBA00012098"/>
    </source>
</evidence>
<organism evidence="8">
    <name type="scientific">uncultured Acetobacteraceae bacterium</name>
    <dbReference type="NCBI Taxonomy" id="169975"/>
    <lineage>
        <taxon>Bacteria</taxon>
        <taxon>Pseudomonadati</taxon>
        <taxon>Pseudomonadota</taxon>
        <taxon>Alphaproteobacteria</taxon>
        <taxon>Acetobacterales</taxon>
        <taxon>Acetobacteraceae</taxon>
        <taxon>environmental samples</taxon>
    </lineage>
</organism>
<reference evidence="8" key="1">
    <citation type="submission" date="2020-02" db="EMBL/GenBank/DDBJ databases">
        <authorList>
            <person name="Meier V. D."/>
        </authorList>
    </citation>
    <scope>NUCLEOTIDE SEQUENCE</scope>
    <source>
        <strain evidence="8">AVDCRST_MAG04</strain>
    </source>
</reference>